<dbReference type="EMBL" id="BARS01036568">
    <property type="protein sequence ID" value="GAG16480.1"/>
    <property type="molecule type" value="Genomic_DNA"/>
</dbReference>
<evidence type="ECO:0000313" key="1">
    <source>
        <dbReference type="EMBL" id="GAG16480.1"/>
    </source>
</evidence>
<protein>
    <submittedName>
        <fullName evidence="1">Uncharacterized protein</fullName>
    </submittedName>
</protein>
<organism evidence="1">
    <name type="scientific">marine sediment metagenome</name>
    <dbReference type="NCBI Taxonomy" id="412755"/>
    <lineage>
        <taxon>unclassified sequences</taxon>
        <taxon>metagenomes</taxon>
        <taxon>ecological metagenomes</taxon>
    </lineage>
</organism>
<accession>X0VDT2</accession>
<comment type="caution">
    <text evidence="1">The sequence shown here is derived from an EMBL/GenBank/DDBJ whole genome shotgun (WGS) entry which is preliminary data.</text>
</comment>
<dbReference type="AlphaFoldDB" id="X0VDT2"/>
<feature type="non-terminal residue" evidence="1">
    <location>
        <position position="1"/>
    </location>
</feature>
<name>X0VDT2_9ZZZZ</name>
<sequence length="30" mass="3356">TDGEFIDPDEIVQVVERGTNRIVVRKATTP</sequence>
<reference evidence="1" key="1">
    <citation type="journal article" date="2014" name="Front. Microbiol.">
        <title>High frequency of phylogenetically diverse reductive dehalogenase-homologous genes in deep subseafloor sedimentary metagenomes.</title>
        <authorList>
            <person name="Kawai M."/>
            <person name="Futagami T."/>
            <person name="Toyoda A."/>
            <person name="Takaki Y."/>
            <person name="Nishi S."/>
            <person name="Hori S."/>
            <person name="Arai W."/>
            <person name="Tsubouchi T."/>
            <person name="Morono Y."/>
            <person name="Uchiyama I."/>
            <person name="Ito T."/>
            <person name="Fujiyama A."/>
            <person name="Inagaki F."/>
            <person name="Takami H."/>
        </authorList>
    </citation>
    <scope>NUCLEOTIDE SEQUENCE</scope>
    <source>
        <strain evidence="1">Expedition CK06-06</strain>
    </source>
</reference>
<proteinExistence type="predicted"/>
<gene>
    <name evidence="1" type="ORF">S01H1_56185</name>
</gene>